<dbReference type="KEGG" id="acu:Atc_1236"/>
<dbReference type="EMBL" id="CP002573">
    <property type="protein sequence ID" value="AEK57885.1"/>
    <property type="molecule type" value="Genomic_DNA"/>
</dbReference>
<dbReference type="HOGENOM" id="CLU_2327480_0_0_6"/>
<organism evidence="1 2">
    <name type="scientific">Acidithiobacillus caldus (strain SM-1)</name>
    <dbReference type="NCBI Taxonomy" id="990288"/>
    <lineage>
        <taxon>Bacteria</taxon>
        <taxon>Pseudomonadati</taxon>
        <taxon>Pseudomonadota</taxon>
        <taxon>Acidithiobacillia</taxon>
        <taxon>Acidithiobacillales</taxon>
        <taxon>Acidithiobacillaceae</taxon>
        <taxon>Acidithiobacillus</taxon>
    </lineage>
</organism>
<keyword evidence="2" id="KW-1185">Reference proteome</keyword>
<protein>
    <submittedName>
        <fullName evidence="1">Uncharacterized protein</fullName>
    </submittedName>
</protein>
<dbReference type="AlphaFoldDB" id="F9ZMX6"/>
<dbReference type="STRING" id="990288.Atc_1236"/>
<dbReference type="Proteomes" id="UP000006135">
    <property type="component" value="Chromosome"/>
</dbReference>
<name>F9ZMX6_ACICS</name>
<sequence length="98" mass="11167">MLEQGENRILASITGSREPLEWYLTVGALKQMLERLPDCTPVFYERLEDEYFKRLGWKTVAIRSPDPICGDMQCVPAFTAYVGTDEDGHKVLALTAHY</sequence>
<evidence type="ECO:0000313" key="1">
    <source>
        <dbReference type="EMBL" id="AEK57885.1"/>
    </source>
</evidence>
<reference evidence="1 2" key="1">
    <citation type="journal article" date="2011" name="J. Genet. Genomics">
        <title>Unraveling the Acidithiobacillus caldus complete genome and its central metabolisms for carbon assimilation.</title>
        <authorList>
            <person name="You X.Y."/>
            <person name="Guo X."/>
            <person name="Zheng H.J."/>
            <person name="Zhang M.J."/>
            <person name="Liu L.J."/>
            <person name="Zhu Y.Q."/>
            <person name="Zhu B."/>
            <person name="Wang S.Y."/>
            <person name="Zhao G.P."/>
            <person name="Poetsch A."/>
            <person name="Jiang C.Y."/>
            <person name="Liu S.J."/>
        </authorList>
    </citation>
    <scope>NUCLEOTIDE SEQUENCE [LARGE SCALE GENOMIC DNA]</scope>
    <source>
        <strain evidence="1 2">SM-1</strain>
    </source>
</reference>
<gene>
    <name evidence="1" type="ordered locus">Atc_1236</name>
</gene>
<accession>F9ZMX6</accession>
<proteinExistence type="predicted"/>
<evidence type="ECO:0000313" key="2">
    <source>
        <dbReference type="Proteomes" id="UP000006135"/>
    </source>
</evidence>